<proteinExistence type="inferred from homology"/>
<dbReference type="OrthoDB" id="338622at2759"/>
<dbReference type="CDD" id="cd03017">
    <property type="entry name" value="PRX_BCP"/>
    <property type="match status" value="1"/>
</dbReference>
<dbReference type="Pfam" id="PF00578">
    <property type="entry name" value="AhpC-TSA"/>
    <property type="match status" value="1"/>
</dbReference>
<organism evidence="11">
    <name type="scientific">Mucor ambiguus</name>
    <dbReference type="NCBI Taxonomy" id="91626"/>
    <lineage>
        <taxon>Eukaryota</taxon>
        <taxon>Fungi</taxon>
        <taxon>Fungi incertae sedis</taxon>
        <taxon>Mucoromycota</taxon>
        <taxon>Mucoromycotina</taxon>
        <taxon>Mucoromycetes</taxon>
        <taxon>Mucorales</taxon>
        <taxon>Mucorineae</taxon>
        <taxon>Mucoraceae</taxon>
        <taxon>Mucor</taxon>
    </lineage>
</organism>
<dbReference type="STRING" id="91626.A0A0C9N2Z9"/>
<evidence type="ECO:0000256" key="7">
    <source>
        <dbReference type="ARBA" id="ARBA00032824"/>
    </source>
</evidence>
<dbReference type="GO" id="GO:0045454">
    <property type="term" value="P:cell redox homeostasis"/>
    <property type="evidence" value="ECO:0007669"/>
    <property type="project" value="TreeGrafter"/>
</dbReference>
<dbReference type="InterPro" id="IPR013766">
    <property type="entry name" value="Thioredoxin_domain"/>
</dbReference>
<accession>A0A0C9N2Z9</accession>
<dbReference type="SUPFAM" id="SSF52833">
    <property type="entry name" value="Thioredoxin-like"/>
    <property type="match status" value="1"/>
</dbReference>
<evidence type="ECO:0000256" key="4">
    <source>
        <dbReference type="ARBA" id="ARBA00023002"/>
    </source>
</evidence>
<evidence type="ECO:0000313" key="12">
    <source>
        <dbReference type="Proteomes" id="UP000053815"/>
    </source>
</evidence>
<dbReference type="GO" id="GO:0008379">
    <property type="term" value="F:thioredoxin peroxidase activity"/>
    <property type="evidence" value="ECO:0007669"/>
    <property type="project" value="TreeGrafter"/>
</dbReference>
<dbReference type="InterPro" id="IPR050924">
    <property type="entry name" value="Peroxiredoxin_BCP/PrxQ"/>
</dbReference>
<dbReference type="GO" id="GO:0005737">
    <property type="term" value="C:cytoplasm"/>
    <property type="evidence" value="ECO:0007669"/>
    <property type="project" value="TreeGrafter"/>
</dbReference>
<reference evidence="11" key="1">
    <citation type="submission" date="2014-09" db="EMBL/GenBank/DDBJ databases">
        <title>Draft genome sequence of an oleaginous Mucoromycotina fungus Mucor ambiguus NBRC6742.</title>
        <authorList>
            <person name="Takeda I."/>
            <person name="Yamane N."/>
            <person name="Morita T."/>
            <person name="Tamano K."/>
            <person name="Machida M."/>
            <person name="Baker S."/>
            <person name="Koike H."/>
        </authorList>
    </citation>
    <scope>NUCLEOTIDE SEQUENCE</scope>
    <source>
        <strain evidence="11">NBRC 6742</strain>
    </source>
</reference>
<evidence type="ECO:0000256" key="2">
    <source>
        <dbReference type="ARBA" id="ARBA00022559"/>
    </source>
</evidence>
<evidence type="ECO:0000256" key="6">
    <source>
        <dbReference type="ARBA" id="ARBA00023284"/>
    </source>
</evidence>
<evidence type="ECO:0000256" key="3">
    <source>
        <dbReference type="ARBA" id="ARBA00022862"/>
    </source>
</evidence>
<comment type="similarity">
    <text evidence="8">Belongs to the peroxiredoxin family. BCP/PrxQ subfamily.</text>
</comment>
<dbReference type="PANTHER" id="PTHR42801:SF4">
    <property type="entry name" value="AHPC_TSA FAMILY PROTEIN"/>
    <property type="match status" value="1"/>
</dbReference>
<keyword evidence="2" id="KW-0575">Peroxidase</keyword>
<dbReference type="Gene3D" id="3.40.30.10">
    <property type="entry name" value="Glutaredoxin"/>
    <property type="match status" value="1"/>
</dbReference>
<dbReference type="PANTHER" id="PTHR42801">
    <property type="entry name" value="THIOREDOXIN-DEPENDENT PEROXIDE REDUCTASE"/>
    <property type="match status" value="1"/>
</dbReference>
<sequence length="162" mass="18107">MTPHALLNKEAPTNLILKDQHNQDVNLADRIGKSTIVLFFYPKDGTFVCTKEEIQKLGADIIGVSADSARSHEQFASKQKLPYTLLADTGGQLRTAYQVPKLLFGFPQRTTYMIDRNGIISNVFESFFSYTYHIDNVLKALQKHSAAEVQTEDEQVGEGVAQ</sequence>
<dbReference type="AlphaFoldDB" id="A0A0C9N2Z9"/>
<dbReference type="EC" id="1.11.1.24" evidence="1"/>
<evidence type="ECO:0000256" key="5">
    <source>
        <dbReference type="ARBA" id="ARBA00023157"/>
    </source>
</evidence>
<keyword evidence="4" id="KW-0560">Oxidoreductase</keyword>
<evidence type="ECO:0000256" key="9">
    <source>
        <dbReference type="ARBA" id="ARBA00049091"/>
    </source>
</evidence>
<dbReference type="InterPro" id="IPR000866">
    <property type="entry name" value="AhpC/TSA"/>
</dbReference>
<evidence type="ECO:0000256" key="8">
    <source>
        <dbReference type="ARBA" id="ARBA00038489"/>
    </source>
</evidence>
<dbReference type="GO" id="GO:0034599">
    <property type="term" value="P:cellular response to oxidative stress"/>
    <property type="evidence" value="ECO:0007669"/>
    <property type="project" value="TreeGrafter"/>
</dbReference>
<keyword evidence="12" id="KW-1185">Reference proteome</keyword>
<keyword evidence="3" id="KW-0049">Antioxidant</keyword>
<comment type="catalytic activity">
    <reaction evidence="9">
        <text>a hydroperoxide + [thioredoxin]-dithiol = an alcohol + [thioredoxin]-disulfide + H2O</text>
        <dbReference type="Rhea" id="RHEA:62620"/>
        <dbReference type="Rhea" id="RHEA-COMP:10698"/>
        <dbReference type="Rhea" id="RHEA-COMP:10700"/>
        <dbReference type="ChEBI" id="CHEBI:15377"/>
        <dbReference type="ChEBI" id="CHEBI:29950"/>
        <dbReference type="ChEBI" id="CHEBI:30879"/>
        <dbReference type="ChEBI" id="CHEBI:35924"/>
        <dbReference type="ChEBI" id="CHEBI:50058"/>
        <dbReference type="EC" id="1.11.1.24"/>
    </reaction>
</comment>
<name>A0A0C9N2Z9_9FUNG</name>
<evidence type="ECO:0000256" key="1">
    <source>
        <dbReference type="ARBA" id="ARBA00013017"/>
    </source>
</evidence>
<gene>
    <name evidence="11" type="ORF">MAM1_0234d08478</name>
</gene>
<feature type="domain" description="Thioredoxin" evidence="10">
    <location>
        <begin position="5"/>
        <end position="146"/>
    </location>
</feature>
<dbReference type="EMBL" id="DF836523">
    <property type="protein sequence ID" value="GAN08958.1"/>
    <property type="molecule type" value="Genomic_DNA"/>
</dbReference>
<dbReference type="PROSITE" id="PS51352">
    <property type="entry name" value="THIOREDOXIN_2"/>
    <property type="match status" value="1"/>
</dbReference>
<evidence type="ECO:0000259" key="10">
    <source>
        <dbReference type="PROSITE" id="PS51352"/>
    </source>
</evidence>
<keyword evidence="5" id="KW-1015">Disulfide bond</keyword>
<protein>
    <recommendedName>
        <fullName evidence="1">thioredoxin-dependent peroxiredoxin</fullName>
        <ecNumber evidence="1">1.11.1.24</ecNumber>
    </recommendedName>
    <alternativeName>
        <fullName evidence="7">Thioredoxin peroxidase</fullName>
    </alternativeName>
</protein>
<evidence type="ECO:0000313" key="11">
    <source>
        <dbReference type="EMBL" id="GAN08958.1"/>
    </source>
</evidence>
<dbReference type="Proteomes" id="UP000053815">
    <property type="component" value="Unassembled WGS sequence"/>
</dbReference>
<keyword evidence="6" id="KW-0676">Redox-active center</keyword>
<dbReference type="InterPro" id="IPR036249">
    <property type="entry name" value="Thioredoxin-like_sf"/>
</dbReference>